<evidence type="ECO:0000256" key="1">
    <source>
        <dbReference type="SAM" id="MobiDB-lite"/>
    </source>
</evidence>
<dbReference type="STRING" id="1291734.FD02_GL001275"/>
<keyword evidence="3" id="KW-1185">Reference proteome</keyword>
<dbReference type="PATRIC" id="fig|1291734.4.peg.1306"/>
<evidence type="ECO:0008006" key="4">
    <source>
        <dbReference type="Google" id="ProtNLM"/>
    </source>
</evidence>
<dbReference type="InterPro" id="IPR006485">
    <property type="entry name" value="Phage-like_holin"/>
</dbReference>
<evidence type="ECO:0000313" key="3">
    <source>
        <dbReference type="Proteomes" id="UP000051804"/>
    </source>
</evidence>
<dbReference type="EMBL" id="AZDJ01000013">
    <property type="protein sequence ID" value="KRK73416.1"/>
    <property type="molecule type" value="Genomic_DNA"/>
</dbReference>
<dbReference type="NCBIfam" id="TIGR01598">
    <property type="entry name" value="holin_phiLC3"/>
    <property type="match status" value="1"/>
</dbReference>
<dbReference type="PROSITE" id="PS51257">
    <property type="entry name" value="PROKAR_LIPOPROTEIN"/>
    <property type="match status" value="1"/>
</dbReference>
<protein>
    <recommendedName>
        <fullName evidence="4">Holin</fullName>
    </recommendedName>
</protein>
<comment type="caution">
    <text evidence="2">The sequence shown here is derived from an EMBL/GenBank/DDBJ whole genome shotgun (WGS) entry which is preliminary data.</text>
</comment>
<sequence length="78" mass="8172">MKARLKSWPFWAGIIGACFYIANTSFGLGISDDTVNTVMNVAAMVATALGVTVDPTTAGVGDSSQALTYDKPKKEDNA</sequence>
<proteinExistence type="predicted"/>
<dbReference type="AlphaFoldDB" id="A0A0R1JQK6"/>
<accession>A0A0R1JQK6</accession>
<gene>
    <name evidence="2" type="ORF">FD02_GL001275</name>
</gene>
<evidence type="ECO:0000313" key="2">
    <source>
        <dbReference type="EMBL" id="KRK73416.1"/>
    </source>
</evidence>
<reference evidence="2 3" key="1">
    <citation type="journal article" date="2015" name="Genome Announc.">
        <title>Expanding the biotechnology potential of lactobacilli through comparative genomics of 213 strains and associated genera.</title>
        <authorList>
            <person name="Sun Z."/>
            <person name="Harris H.M."/>
            <person name="McCann A."/>
            <person name="Guo C."/>
            <person name="Argimon S."/>
            <person name="Zhang W."/>
            <person name="Yang X."/>
            <person name="Jeffery I.B."/>
            <person name="Cooney J.C."/>
            <person name="Kagawa T.F."/>
            <person name="Liu W."/>
            <person name="Song Y."/>
            <person name="Salvetti E."/>
            <person name="Wrobel A."/>
            <person name="Rasinkangas P."/>
            <person name="Parkhill J."/>
            <person name="Rea M.C."/>
            <person name="O'Sullivan O."/>
            <person name="Ritari J."/>
            <person name="Douillard F.P."/>
            <person name="Paul Ross R."/>
            <person name="Yang R."/>
            <person name="Briner A.E."/>
            <person name="Felis G.E."/>
            <person name="de Vos W.M."/>
            <person name="Barrangou R."/>
            <person name="Klaenhammer T.R."/>
            <person name="Caufield P.W."/>
            <person name="Cui Y."/>
            <person name="Zhang H."/>
            <person name="O'Toole P.W."/>
        </authorList>
    </citation>
    <scope>NUCLEOTIDE SEQUENCE [LARGE SCALE GENOMIC DNA]</scope>
    <source>
        <strain evidence="2 3">JCM 17158</strain>
    </source>
</reference>
<dbReference type="Pfam" id="PF04531">
    <property type="entry name" value="Phage_holin_1"/>
    <property type="match status" value="1"/>
</dbReference>
<feature type="region of interest" description="Disordered" evidence="1">
    <location>
        <begin position="57"/>
        <end position="78"/>
    </location>
</feature>
<dbReference type="Proteomes" id="UP000051804">
    <property type="component" value="Unassembled WGS sequence"/>
</dbReference>
<name>A0A0R1JQK6_9LACO</name>
<organism evidence="2 3">
    <name type="scientific">Lacticaseibacillus nasuensis JCM 17158</name>
    <dbReference type="NCBI Taxonomy" id="1291734"/>
    <lineage>
        <taxon>Bacteria</taxon>
        <taxon>Bacillati</taxon>
        <taxon>Bacillota</taxon>
        <taxon>Bacilli</taxon>
        <taxon>Lactobacillales</taxon>
        <taxon>Lactobacillaceae</taxon>
        <taxon>Lacticaseibacillus</taxon>
    </lineage>
</organism>